<dbReference type="Gene3D" id="3.20.20.300">
    <property type="entry name" value="Glycoside hydrolase, family 3, N-terminal domain"/>
    <property type="match status" value="1"/>
</dbReference>
<feature type="region of interest" description="Disordered" evidence="3">
    <location>
        <begin position="393"/>
        <end position="420"/>
    </location>
</feature>
<dbReference type="InterPro" id="IPR026891">
    <property type="entry name" value="Fn3-like"/>
</dbReference>
<dbReference type="PRINTS" id="PR00133">
    <property type="entry name" value="GLHYDRLASE3"/>
</dbReference>
<evidence type="ECO:0000256" key="1">
    <source>
        <dbReference type="ARBA" id="ARBA00005336"/>
    </source>
</evidence>
<feature type="domain" description="Fibronectin type III-like" evidence="4">
    <location>
        <begin position="656"/>
        <end position="721"/>
    </location>
</feature>
<dbReference type="EMBL" id="JAASQR010000001">
    <property type="protein sequence ID" value="NIJ15667.1"/>
    <property type="molecule type" value="Genomic_DNA"/>
</dbReference>
<keyword evidence="5" id="KW-0326">Glycosidase</keyword>
<evidence type="ECO:0000313" key="6">
    <source>
        <dbReference type="Proteomes" id="UP000576821"/>
    </source>
</evidence>
<dbReference type="InterPro" id="IPR036881">
    <property type="entry name" value="Glyco_hydro_3_C_sf"/>
</dbReference>
<dbReference type="InterPro" id="IPR036962">
    <property type="entry name" value="Glyco_hydro_3_N_sf"/>
</dbReference>
<protein>
    <submittedName>
        <fullName evidence="5">Beta-glucosidase</fullName>
        <ecNumber evidence="5">3.2.1.21</ecNumber>
    </submittedName>
</protein>
<evidence type="ECO:0000256" key="3">
    <source>
        <dbReference type="SAM" id="MobiDB-lite"/>
    </source>
</evidence>
<dbReference type="SUPFAM" id="SSF52279">
    <property type="entry name" value="Beta-D-glucan exohydrolase, C-terminal domain"/>
    <property type="match status" value="1"/>
</dbReference>
<dbReference type="InterPro" id="IPR002772">
    <property type="entry name" value="Glyco_hydro_3_C"/>
</dbReference>
<proteinExistence type="inferred from homology"/>
<dbReference type="SMART" id="SM01217">
    <property type="entry name" value="Fn3_like"/>
    <property type="match status" value="1"/>
</dbReference>
<feature type="compositionally biased region" description="Low complexity" evidence="3">
    <location>
        <begin position="411"/>
        <end position="420"/>
    </location>
</feature>
<dbReference type="GO" id="GO:0005975">
    <property type="term" value="P:carbohydrate metabolic process"/>
    <property type="evidence" value="ECO:0007669"/>
    <property type="project" value="InterPro"/>
</dbReference>
<dbReference type="Gene3D" id="2.60.40.10">
    <property type="entry name" value="Immunoglobulins"/>
    <property type="match status" value="1"/>
</dbReference>
<dbReference type="Gene3D" id="3.40.50.1700">
    <property type="entry name" value="Glycoside hydrolase family 3 C-terminal domain"/>
    <property type="match status" value="1"/>
</dbReference>
<dbReference type="RefSeq" id="WP_167302304.1">
    <property type="nucleotide sequence ID" value="NZ_JAASQR010000001.1"/>
</dbReference>
<evidence type="ECO:0000259" key="4">
    <source>
        <dbReference type="SMART" id="SM01217"/>
    </source>
</evidence>
<name>A0A846M0I5_9SPHN</name>
<dbReference type="InterPro" id="IPR001764">
    <property type="entry name" value="Glyco_hydro_3_N"/>
</dbReference>
<keyword evidence="2 5" id="KW-0378">Hydrolase</keyword>
<comment type="caution">
    <text evidence="5">The sequence shown here is derived from an EMBL/GenBank/DDBJ whole genome shotgun (WGS) entry which is preliminary data.</text>
</comment>
<dbReference type="AlphaFoldDB" id="A0A846M0I5"/>
<dbReference type="Pfam" id="PF01915">
    <property type="entry name" value="Glyco_hydro_3_C"/>
    <property type="match status" value="1"/>
</dbReference>
<dbReference type="PANTHER" id="PTHR42715">
    <property type="entry name" value="BETA-GLUCOSIDASE"/>
    <property type="match status" value="1"/>
</dbReference>
<dbReference type="Proteomes" id="UP000576821">
    <property type="component" value="Unassembled WGS sequence"/>
</dbReference>
<evidence type="ECO:0000313" key="5">
    <source>
        <dbReference type="EMBL" id="NIJ15667.1"/>
    </source>
</evidence>
<dbReference type="Pfam" id="PF14310">
    <property type="entry name" value="Fn3-like"/>
    <property type="match status" value="1"/>
</dbReference>
<evidence type="ECO:0000256" key="2">
    <source>
        <dbReference type="ARBA" id="ARBA00022801"/>
    </source>
</evidence>
<gene>
    <name evidence="5" type="ORF">FHS54_000616</name>
</gene>
<comment type="similarity">
    <text evidence="1">Belongs to the glycosyl hydrolase 3 family.</text>
</comment>
<reference evidence="5 6" key="1">
    <citation type="submission" date="2020-03" db="EMBL/GenBank/DDBJ databases">
        <title>Genomic Encyclopedia of Type Strains, Phase IV (KMG-IV): sequencing the most valuable type-strain genomes for metagenomic binning, comparative biology and taxonomic classification.</title>
        <authorList>
            <person name="Goeker M."/>
        </authorList>
    </citation>
    <scope>NUCLEOTIDE SEQUENCE [LARGE SCALE GENOMIC DNA]</scope>
    <source>
        <strain evidence="5 6">DSM 21299</strain>
    </source>
</reference>
<dbReference type="InterPro" id="IPR017853">
    <property type="entry name" value="GH"/>
</dbReference>
<dbReference type="SUPFAM" id="SSF51445">
    <property type="entry name" value="(Trans)glycosidases"/>
    <property type="match status" value="1"/>
</dbReference>
<organism evidence="5 6">
    <name type="scientific">Sphingobium vermicomposti</name>
    <dbReference type="NCBI Taxonomy" id="529005"/>
    <lineage>
        <taxon>Bacteria</taxon>
        <taxon>Pseudomonadati</taxon>
        <taxon>Pseudomonadota</taxon>
        <taxon>Alphaproteobacteria</taxon>
        <taxon>Sphingomonadales</taxon>
        <taxon>Sphingomonadaceae</taxon>
        <taxon>Sphingobium</taxon>
    </lineage>
</organism>
<dbReference type="PANTHER" id="PTHR42715:SF10">
    <property type="entry name" value="BETA-GLUCOSIDASE"/>
    <property type="match status" value="1"/>
</dbReference>
<dbReference type="InterPro" id="IPR013783">
    <property type="entry name" value="Ig-like_fold"/>
</dbReference>
<accession>A0A846M0I5</accession>
<dbReference type="Pfam" id="PF00933">
    <property type="entry name" value="Glyco_hydro_3"/>
    <property type="match status" value="1"/>
</dbReference>
<dbReference type="GO" id="GO:0008422">
    <property type="term" value="F:beta-glucosidase activity"/>
    <property type="evidence" value="ECO:0007669"/>
    <property type="project" value="UniProtKB-EC"/>
</dbReference>
<dbReference type="EC" id="3.2.1.21" evidence="5"/>
<dbReference type="InterPro" id="IPR050288">
    <property type="entry name" value="Cellulose_deg_GH3"/>
</dbReference>
<sequence>MKRLRSILLTAVIGTAVTPAVTLAREPASKAERRAAETLSKMTLEEKIQLLHGPMPGLLPAAKRPAGMAVGAGYIEGVPRLGIPRLVETDASLGVSNLMDLRKGDVATALPSGLSLASSWDPDIARAGGTMIGSEARAKGFNVMLVGGVNLARDPRGGRNFEYLGEDPLLGGELVGAQIAGVQSNNIIGTIKHFALNPLETGRNIHSVNMDEGAMRESDLLAFQIGIEKGAPGSIMCGYNRVEGEYACENAFLLTDVLRRDWGYKGYVMSDWGAVHSTEALIKGLDQQSGEQLDKKRYFSTELTKALDEKRIPVSAVDTAVRRILYSVYAYGVADNPLQPGQPIDYDANADVAQRAAEAGIVLLRNEGGILPLGSSVRTIVVVGGNADAGVPSGGGSSQVTPVGGLKRTSPGAPRGPAAGFARRGYGGTAPLDALRAEFPNAQISFIDGKDPVAAAAAAKAADMAIVFTEKYSTEAVDHADLSLGEGQDALIDAVADANAKTVVVLQTGNAVLMPWQAKVPAILSAWYGGQRGGNAIARVLSGKVNPSGHLPVTFPASVDQLPNPKLPGSDIPPADKETRAVYGLMAGLQPYDVSFPEGSDVGYRWFDKKGLKPLYPFGHGISYTAFRYDGLKVTGGKTLTVRFTVTNTGDRQGADVPQVYVTRPGKAKRLIGWGKPDLKPGESREVTVTADPRVLADFDAKAQRWVVPAGTVKVEVGTSAKDPVLTGTARLSRTTRKP</sequence>
<keyword evidence="6" id="KW-1185">Reference proteome</keyword>